<accession>A0A225SR39</accession>
<dbReference type="InterPro" id="IPR036388">
    <property type="entry name" value="WH-like_DNA-bd_sf"/>
</dbReference>
<dbReference type="InterPro" id="IPR005149">
    <property type="entry name" value="Tscrpt_reg_PadR_N"/>
</dbReference>
<dbReference type="SUPFAM" id="SSF46785">
    <property type="entry name" value="Winged helix' DNA-binding domain"/>
    <property type="match status" value="1"/>
</dbReference>
<dbReference type="InterPro" id="IPR036390">
    <property type="entry name" value="WH_DNA-bd_sf"/>
</dbReference>
<evidence type="ECO:0000256" key="1">
    <source>
        <dbReference type="SAM" id="MobiDB-lite"/>
    </source>
</evidence>
<evidence type="ECO:0000259" key="2">
    <source>
        <dbReference type="Pfam" id="PF03551"/>
    </source>
</evidence>
<sequence>MFKHLFNHPGQPGHGPKHQRHDRGHHGGGLFDDEDARGPRGHHGPGGREGGGGRGARMFEQGALRIVMLHLLQEKPRHGYDMIKAIEQLVGGGYSPSPGVIYPTLTLLEEMGHASVQGEDGGKKLYTLSAEGQAYLGEKENAELLQQVLRKFELRRQERPDADSPELRRAVQNFRMALHTRLAKGKLAKEELHAIIDIIDRAAVAVERT</sequence>
<evidence type="ECO:0000313" key="4">
    <source>
        <dbReference type="Proteomes" id="UP000214747"/>
    </source>
</evidence>
<name>A0A225SR39_9BURK</name>
<feature type="region of interest" description="Disordered" evidence="1">
    <location>
        <begin position="1"/>
        <end position="56"/>
    </location>
</feature>
<gene>
    <name evidence="3" type="ORF">CEJ45_17465</name>
</gene>
<evidence type="ECO:0000313" key="3">
    <source>
        <dbReference type="EMBL" id="OWY33240.1"/>
    </source>
</evidence>
<protein>
    <submittedName>
        <fullName evidence="3">PadR family transcriptional regulator</fullName>
    </submittedName>
</protein>
<feature type="domain" description="Transcription regulator PadR N-terminal" evidence="2">
    <location>
        <begin position="68"/>
        <end position="137"/>
    </location>
</feature>
<organism evidence="3 4">
    <name type="scientific">Herbaspirillum aquaticum</name>
    <dbReference type="NCBI Taxonomy" id="568783"/>
    <lineage>
        <taxon>Bacteria</taxon>
        <taxon>Pseudomonadati</taxon>
        <taxon>Pseudomonadota</taxon>
        <taxon>Betaproteobacteria</taxon>
        <taxon>Burkholderiales</taxon>
        <taxon>Oxalobacteraceae</taxon>
        <taxon>Herbaspirillum</taxon>
    </lineage>
</organism>
<comment type="caution">
    <text evidence="3">The sequence shown here is derived from an EMBL/GenBank/DDBJ whole genome shotgun (WGS) entry which is preliminary data.</text>
</comment>
<dbReference type="Pfam" id="PF03551">
    <property type="entry name" value="PadR"/>
    <property type="match status" value="1"/>
</dbReference>
<dbReference type="Proteomes" id="UP000214747">
    <property type="component" value="Unassembled WGS sequence"/>
</dbReference>
<dbReference type="PANTHER" id="PTHR43252:SF7">
    <property type="entry name" value="TRANSCRIPTIONAL REGULATOR YQJI"/>
    <property type="match status" value="1"/>
</dbReference>
<proteinExistence type="predicted"/>
<dbReference type="RefSeq" id="WP_088756311.1">
    <property type="nucleotide sequence ID" value="NZ_JARJFG010000042.1"/>
</dbReference>
<dbReference type="Gene3D" id="1.10.10.10">
    <property type="entry name" value="Winged helix-like DNA-binding domain superfamily/Winged helix DNA-binding domain"/>
    <property type="match status" value="1"/>
</dbReference>
<keyword evidence="4" id="KW-1185">Reference proteome</keyword>
<reference evidence="3 4" key="1">
    <citation type="journal article" date="2010" name="Int. J. Syst. Evol. Microbiol.">
        <title>Reclassification of Herbaspirillum putei as a later heterotypic synonym of Herbaspirillum huttiense, with the description of H. huttiense subsp. huttiense subsp. nov. and H. huttiense subsp. putei subsp. nov., comb. nov., and description of Herbaspirillum aquaticum sp. nov.</title>
        <authorList>
            <person name="Dobritsa A.P."/>
            <person name="Reddy M.C."/>
            <person name="Samadpour M."/>
        </authorList>
    </citation>
    <scope>NUCLEOTIDE SEQUENCE [LARGE SCALE GENOMIC DNA]</scope>
    <source>
        <strain evidence="3 4">IEH 4430</strain>
    </source>
</reference>
<feature type="compositionally biased region" description="Basic residues" evidence="1">
    <location>
        <begin position="15"/>
        <end position="26"/>
    </location>
</feature>
<dbReference type="EMBL" id="NJGV01000019">
    <property type="protein sequence ID" value="OWY33240.1"/>
    <property type="molecule type" value="Genomic_DNA"/>
</dbReference>
<dbReference type="PANTHER" id="PTHR43252">
    <property type="entry name" value="TRANSCRIPTIONAL REGULATOR YQJI"/>
    <property type="match status" value="1"/>
</dbReference>
<dbReference type="AlphaFoldDB" id="A0A225SR39"/>